<reference evidence="2" key="1">
    <citation type="submission" date="2023-03" db="EMBL/GenBank/DDBJ databases">
        <title>Massive genome expansion in bonnet fungi (Mycena s.s.) driven by repeated elements and novel gene families across ecological guilds.</title>
        <authorList>
            <consortium name="Lawrence Berkeley National Laboratory"/>
            <person name="Harder C.B."/>
            <person name="Miyauchi S."/>
            <person name="Viragh M."/>
            <person name="Kuo A."/>
            <person name="Thoen E."/>
            <person name="Andreopoulos B."/>
            <person name="Lu D."/>
            <person name="Skrede I."/>
            <person name="Drula E."/>
            <person name="Henrissat B."/>
            <person name="Morin E."/>
            <person name="Kohler A."/>
            <person name="Barry K."/>
            <person name="LaButti K."/>
            <person name="Morin E."/>
            <person name="Salamov A."/>
            <person name="Lipzen A."/>
            <person name="Mereny Z."/>
            <person name="Hegedus B."/>
            <person name="Baldrian P."/>
            <person name="Stursova M."/>
            <person name="Weitz H."/>
            <person name="Taylor A."/>
            <person name="Grigoriev I.V."/>
            <person name="Nagy L.G."/>
            <person name="Martin F."/>
            <person name="Kauserud H."/>
        </authorList>
    </citation>
    <scope>NUCLEOTIDE SEQUENCE</scope>
    <source>
        <strain evidence="2">9284</strain>
    </source>
</reference>
<evidence type="ECO:0000256" key="1">
    <source>
        <dbReference type="SAM" id="MobiDB-lite"/>
    </source>
</evidence>
<proteinExistence type="predicted"/>
<organism evidence="2 3">
    <name type="scientific">Roridomyces roridus</name>
    <dbReference type="NCBI Taxonomy" id="1738132"/>
    <lineage>
        <taxon>Eukaryota</taxon>
        <taxon>Fungi</taxon>
        <taxon>Dikarya</taxon>
        <taxon>Basidiomycota</taxon>
        <taxon>Agaricomycotina</taxon>
        <taxon>Agaricomycetes</taxon>
        <taxon>Agaricomycetidae</taxon>
        <taxon>Agaricales</taxon>
        <taxon>Marasmiineae</taxon>
        <taxon>Mycenaceae</taxon>
        <taxon>Roridomyces</taxon>
    </lineage>
</organism>
<dbReference type="SUPFAM" id="SSF55658">
    <property type="entry name" value="L9 N-domain-like"/>
    <property type="match status" value="1"/>
</dbReference>
<feature type="compositionally biased region" description="Low complexity" evidence="1">
    <location>
        <begin position="114"/>
        <end position="125"/>
    </location>
</feature>
<comment type="caution">
    <text evidence="2">The sequence shown here is derived from an EMBL/GenBank/DDBJ whole genome shotgun (WGS) entry which is preliminary data.</text>
</comment>
<dbReference type="Proteomes" id="UP001221142">
    <property type="component" value="Unassembled WGS sequence"/>
</dbReference>
<dbReference type="EMBL" id="JARKIF010000004">
    <property type="protein sequence ID" value="KAJ7641078.1"/>
    <property type="molecule type" value="Genomic_DNA"/>
</dbReference>
<gene>
    <name evidence="2" type="ORF">FB45DRAFT_1021854</name>
</gene>
<name>A0AAD7C754_9AGAR</name>
<keyword evidence="3" id="KW-1185">Reference proteome</keyword>
<accession>A0AAD7C754</accession>
<protein>
    <submittedName>
        <fullName evidence="2">Uncharacterized protein</fullName>
    </submittedName>
</protein>
<dbReference type="AlphaFoldDB" id="A0AAD7C754"/>
<feature type="region of interest" description="Disordered" evidence="1">
    <location>
        <begin position="103"/>
        <end position="151"/>
    </location>
</feature>
<dbReference type="InterPro" id="IPR009027">
    <property type="entry name" value="Ribosomal_bL9/RNase_H1_N"/>
</dbReference>
<sequence length="214" mass="23103">MSSAPLLKKVNLSAEGLLMDIRAGRDGRYWCIPPFRFDPQNPRSPPGAKHPFYIVCDGHIVGLLDNWSATAASIKGFRDPIHQGCDSVEEGIEIWQGLCPLGVHPHPPAPQSTPNPSSNTSASSSPRKRGTRVACGSPVKREHAPASSSARVIAATDAPALNFAIRSDGIVSSSAQRTEHRYLEMQRQGEEPDMLVTRDVLKASLFAVADAEDE</sequence>
<evidence type="ECO:0000313" key="2">
    <source>
        <dbReference type="EMBL" id="KAJ7641078.1"/>
    </source>
</evidence>
<evidence type="ECO:0000313" key="3">
    <source>
        <dbReference type="Proteomes" id="UP001221142"/>
    </source>
</evidence>